<organism evidence="6 7">
    <name type="scientific">Corynebacterium lujinxingii</name>
    <dbReference type="NCBI Taxonomy" id="2763010"/>
    <lineage>
        <taxon>Bacteria</taxon>
        <taxon>Bacillati</taxon>
        <taxon>Actinomycetota</taxon>
        <taxon>Actinomycetes</taxon>
        <taxon>Mycobacteriales</taxon>
        <taxon>Corynebacteriaceae</taxon>
        <taxon>Corynebacterium</taxon>
    </lineage>
</organism>
<dbReference type="EMBL" id="JACMYE010000005">
    <property type="protein sequence ID" value="MBC3179063.1"/>
    <property type="molecule type" value="Genomic_DNA"/>
</dbReference>
<dbReference type="InterPro" id="IPR010982">
    <property type="entry name" value="Lambda_DNA-bd_dom_sf"/>
</dbReference>
<dbReference type="CDD" id="cd00093">
    <property type="entry name" value="HTH_XRE"/>
    <property type="match status" value="1"/>
</dbReference>
<evidence type="ECO:0000256" key="2">
    <source>
        <dbReference type="ARBA" id="ARBA00023125"/>
    </source>
</evidence>
<dbReference type="KEGG" id="cluj:IAU68_02230"/>
<accession>A0A7H0K011</accession>
<sequence length="138" mass="15078">MGDLLPETHWASYALGLGERVRAIRLMRGLSQLRLAELAGVSRSLISNIERNDYNARAADPTLSTLYRLARALQVPPATLLPGAGEAVVPRYRLRGAVASLEPIAFSWPSEPEDTARFEQAYLQHGAPGGNPRFEPAE</sequence>
<protein>
    <submittedName>
        <fullName evidence="6">Helix-turn-helix transcriptional regulator</fullName>
    </submittedName>
</protein>
<dbReference type="Gene3D" id="1.10.260.40">
    <property type="entry name" value="lambda repressor-like DNA-binding domains"/>
    <property type="match status" value="1"/>
</dbReference>
<evidence type="ECO:0000259" key="4">
    <source>
        <dbReference type="PROSITE" id="PS50943"/>
    </source>
</evidence>
<keyword evidence="3" id="KW-0804">Transcription</keyword>
<dbReference type="PANTHER" id="PTHR46797">
    <property type="entry name" value="HTH-TYPE TRANSCRIPTIONAL REGULATOR"/>
    <property type="match status" value="1"/>
</dbReference>
<evidence type="ECO:0000313" key="6">
    <source>
        <dbReference type="EMBL" id="QNP90627.1"/>
    </source>
</evidence>
<evidence type="ECO:0000313" key="8">
    <source>
        <dbReference type="Proteomes" id="UP000642876"/>
    </source>
</evidence>
<dbReference type="RefSeq" id="WP_171194251.1">
    <property type="nucleotide sequence ID" value="NZ_CP061032.1"/>
</dbReference>
<dbReference type="EMBL" id="CP061032">
    <property type="protein sequence ID" value="QNP90627.1"/>
    <property type="molecule type" value="Genomic_DNA"/>
</dbReference>
<keyword evidence="1" id="KW-0805">Transcription regulation</keyword>
<dbReference type="InterPro" id="IPR001387">
    <property type="entry name" value="Cro/C1-type_HTH"/>
</dbReference>
<dbReference type="Proteomes" id="UP000516235">
    <property type="component" value="Chromosome"/>
</dbReference>
<keyword evidence="2" id="KW-0238">DNA-binding</keyword>
<proteinExistence type="predicted"/>
<evidence type="ECO:0000313" key="7">
    <source>
        <dbReference type="Proteomes" id="UP000516235"/>
    </source>
</evidence>
<keyword evidence="8" id="KW-1185">Reference proteome</keyword>
<dbReference type="Pfam" id="PF01381">
    <property type="entry name" value="HTH_3"/>
    <property type="match status" value="1"/>
</dbReference>
<dbReference type="SUPFAM" id="SSF47413">
    <property type="entry name" value="lambda repressor-like DNA-binding domains"/>
    <property type="match status" value="1"/>
</dbReference>
<dbReference type="GO" id="GO:0005829">
    <property type="term" value="C:cytosol"/>
    <property type="evidence" value="ECO:0007669"/>
    <property type="project" value="TreeGrafter"/>
</dbReference>
<evidence type="ECO:0000256" key="3">
    <source>
        <dbReference type="ARBA" id="ARBA00023163"/>
    </source>
</evidence>
<gene>
    <name evidence="5" type="ORF">H7348_07035</name>
    <name evidence="6" type="ORF">IAU68_02230</name>
</gene>
<dbReference type="GO" id="GO:0003700">
    <property type="term" value="F:DNA-binding transcription factor activity"/>
    <property type="evidence" value="ECO:0007669"/>
    <property type="project" value="TreeGrafter"/>
</dbReference>
<reference evidence="7 8" key="1">
    <citation type="submission" date="2020-08" db="EMBL/GenBank/DDBJ databases">
        <title>novel species in genus Corynebacterium.</title>
        <authorList>
            <person name="Zhang G."/>
        </authorList>
    </citation>
    <scope>NUCLEOTIDE SEQUENCE [LARGE SCALE GENOMIC DNA]</scope>
    <source>
        <strain evidence="7 8">zg-917</strain>
        <strain evidence="6">Zg-917</strain>
    </source>
</reference>
<dbReference type="PANTHER" id="PTHR46797:SF23">
    <property type="entry name" value="HTH-TYPE TRANSCRIPTIONAL REGULATOR SUTR"/>
    <property type="match status" value="1"/>
</dbReference>
<dbReference type="InterPro" id="IPR050807">
    <property type="entry name" value="TransReg_Diox_bact_type"/>
</dbReference>
<dbReference type="GO" id="GO:0003677">
    <property type="term" value="F:DNA binding"/>
    <property type="evidence" value="ECO:0007669"/>
    <property type="project" value="UniProtKB-KW"/>
</dbReference>
<name>A0A7H0K011_9CORY</name>
<dbReference type="SMART" id="SM00530">
    <property type="entry name" value="HTH_XRE"/>
    <property type="match status" value="1"/>
</dbReference>
<evidence type="ECO:0000256" key="1">
    <source>
        <dbReference type="ARBA" id="ARBA00023015"/>
    </source>
</evidence>
<evidence type="ECO:0000313" key="5">
    <source>
        <dbReference type="EMBL" id="MBC3179063.1"/>
    </source>
</evidence>
<feature type="domain" description="HTH cro/C1-type" evidence="4">
    <location>
        <begin position="21"/>
        <end position="80"/>
    </location>
</feature>
<dbReference type="PROSITE" id="PS50943">
    <property type="entry name" value="HTH_CROC1"/>
    <property type="match status" value="1"/>
</dbReference>
<dbReference type="AlphaFoldDB" id="A0A7H0K011"/>
<dbReference type="Proteomes" id="UP000642876">
    <property type="component" value="Unassembled WGS sequence"/>
</dbReference>